<evidence type="ECO:0000313" key="1">
    <source>
        <dbReference type="EMBL" id="KAK6765336.1"/>
    </source>
</evidence>
<proteinExistence type="predicted"/>
<dbReference type="Proteomes" id="UP001303046">
    <property type="component" value="Unassembled WGS sequence"/>
</dbReference>
<keyword evidence="2" id="KW-1185">Reference proteome</keyword>
<dbReference type="EMBL" id="JAVFWL010000006">
    <property type="protein sequence ID" value="KAK6765336.1"/>
    <property type="molecule type" value="Genomic_DNA"/>
</dbReference>
<accession>A0ABR1ERS2</accession>
<protein>
    <submittedName>
        <fullName evidence="1">Uncharacterized protein</fullName>
    </submittedName>
</protein>
<comment type="caution">
    <text evidence="1">The sequence shown here is derived from an EMBL/GenBank/DDBJ whole genome shotgun (WGS) entry which is preliminary data.</text>
</comment>
<organism evidence="1 2">
    <name type="scientific">Necator americanus</name>
    <name type="common">Human hookworm</name>
    <dbReference type="NCBI Taxonomy" id="51031"/>
    <lineage>
        <taxon>Eukaryota</taxon>
        <taxon>Metazoa</taxon>
        <taxon>Ecdysozoa</taxon>
        <taxon>Nematoda</taxon>
        <taxon>Chromadorea</taxon>
        <taxon>Rhabditida</taxon>
        <taxon>Rhabditina</taxon>
        <taxon>Rhabditomorpha</taxon>
        <taxon>Strongyloidea</taxon>
        <taxon>Ancylostomatidae</taxon>
        <taxon>Bunostominae</taxon>
        <taxon>Necator</taxon>
    </lineage>
</organism>
<gene>
    <name evidence="1" type="primary">Necator_chrX.g25477</name>
    <name evidence="1" type="ORF">RB195_025311</name>
</gene>
<reference evidence="1 2" key="1">
    <citation type="submission" date="2023-08" db="EMBL/GenBank/DDBJ databases">
        <title>A Necator americanus chromosomal reference genome.</title>
        <authorList>
            <person name="Ilik V."/>
            <person name="Petrzelkova K.J."/>
            <person name="Pardy F."/>
            <person name="Fuh T."/>
            <person name="Niatou-Singa F.S."/>
            <person name="Gouil Q."/>
            <person name="Baker L."/>
            <person name="Ritchie M.E."/>
            <person name="Jex A.R."/>
            <person name="Gazzola D."/>
            <person name="Li H."/>
            <person name="Toshio Fujiwara R."/>
            <person name="Zhan B."/>
            <person name="Aroian R.V."/>
            <person name="Pafco B."/>
            <person name="Schwarz E.M."/>
        </authorList>
    </citation>
    <scope>NUCLEOTIDE SEQUENCE [LARGE SCALE GENOMIC DNA]</scope>
    <source>
        <strain evidence="1 2">Aroian</strain>
        <tissue evidence="1">Whole animal</tissue>
    </source>
</reference>
<name>A0ABR1ERS2_NECAM</name>
<sequence>MLCSHVREFQQLPRTLEILPLLRKNELLNCPGFYGDGTPISLTDAPKGCVVLFVEVADTGTNTHTTPVNWHAASYIVRQQEYTEDN</sequence>
<evidence type="ECO:0000313" key="2">
    <source>
        <dbReference type="Proteomes" id="UP001303046"/>
    </source>
</evidence>